<dbReference type="Pfam" id="PF05099">
    <property type="entry name" value="TerB"/>
    <property type="match status" value="1"/>
</dbReference>
<protein>
    <submittedName>
        <fullName evidence="2">Tellurite resistance protein TerB</fullName>
    </submittedName>
</protein>
<gene>
    <name evidence="2" type="ORF">MAA8898_02790</name>
</gene>
<proteinExistence type="predicted"/>
<accession>A0A238KKE3</accession>
<dbReference type="EMBL" id="FXYF01000007">
    <property type="protein sequence ID" value="SMX43295.1"/>
    <property type="molecule type" value="Genomic_DNA"/>
</dbReference>
<dbReference type="Proteomes" id="UP000207598">
    <property type="component" value="Unassembled WGS sequence"/>
</dbReference>
<dbReference type="CDD" id="cd07313">
    <property type="entry name" value="terB_like_2"/>
    <property type="match status" value="1"/>
</dbReference>
<dbReference type="OrthoDB" id="5402150at2"/>
<dbReference type="Gene3D" id="1.10.3680.10">
    <property type="entry name" value="TerB-like"/>
    <property type="match status" value="1"/>
</dbReference>
<evidence type="ECO:0000259" key="1">
    <source>
        <dbReference type="Pfam" id="PF05099"/>
    </source>
</evidence>
<dbReference type="AlphaFoldDB" id="A0A238KKE3"/>
<name>A0A238KKE3_9RHOB</name>
<dbReference type="SUPFAM" id="SSF158682">
    <property type="entry name" value="TerB-like"/>
    <property type="match status" value="1"/>
</dbReference>
<dbReference type="InterPro" id="IPR007791">
    <property type="entry name" value="DjlA_N"/>
</dbReference>
<reference evidence="2 3" key="1">
    <citation type="submission" date="2017-05" db="EMBL/GenBank/DDBJ databases">
        <authorList>
            <person name="Song R."/>
            <person name="Chenine A.L."/>
            <person name="Ruprecht R.M."/>
        </authorList>
    </citation>
    <scope>NUCLEOTIDE SEQUENCE [LARGE SCALE GENOMIC DNA]</scope>
    <source>
        <strain evidence="2 3">CECT 8898</strain>
    </source>
</reference>
<keyword evidence="3" id="KW-1185">Reference proteome</keyword>
<sequence>MFERLKSFFQGPARKPVPLPELDAKLAFGTLLVRVARADDTYLFEEISQIDRVLTRAFGLKPIAAAKMRATCEKLAQTVTDDAKLASMIRETMDYAHRIDAVQAMWQVAEADGITDEREAMLVHLIEEMLGIETEDNEAARAAAVIP</sequence>
<feature type="domain" description="Co-chaperone DjlA N-terminal" evidence="1">
    <location>
        <begin position="26"/>
        <end position="142"/>
    </location>
</feature>
<evidence type="ECO:0000313" key="2">
    <source>
        <dbReference type="EMBL" id="SMX43295.1"/>
    </source>
</evidence>
<dbReference type="InterPro" id="IPR029024">
    <property type="entry name" value="TerB-like"/>
</dbReference>
<organism evidence="2 3">
    <name type="scientific">Maliponia aquimaris</name>
    <dbReference type="NCBI Taxonomy" id="1673631"/>
    <lineage>
        <taxon>Bacteria</taxon>
        <taxon>Pseudomonadati</taxon>
        <taxon>Pseudomonadota</taxon>
        <taxon>Alphaproteobacteria</taxon>
        <taxon>Rhodobacterales</taxon>
        <taxon>Paracoccaceae</taxon>
        <taxon>Maliponia</taxon>
    </lineage>
</organism>
<dbReference type="RefSeq" id="WP_094021613.1">
    <property type="nucleotide sequence ID" value="NZ_FXYF01000007.1"/>
</dbReference>
<evidence type="ECO:0000313" key="3">
    <source>
        <dbReference type="Proteomes" id="UP000207598"/>
    </source>
</evidence>